<proteinExistence type="predicted"/>
<dbReference type="Pfam" id="PF06292">
    <property type="entry name" value="MUN"/>
    <property type="match status" value="1"/>
</dbReference>
<dbReference type="PANTHER" id="PTHR12166:SF8">
    <property type="entry name" value="CALCIUM-DEPENDENT SECRETION ACTIVATOR"/>
    <property type="match status" value="1"/>
</dbReference>
<organism evidence="3 4">
    <name type="scientific">Acropora cervicornis</name>
    <name type="common">Staghorn coral</name>
    <dbReference type="NCBI Taxonomy" id="6130"/>
    <lineage>
        <taxon>Eukaryota</taxon>
        <taxon>Metazoa</taxon>
        <taxon>Cnidaria</taxon>
        <taxon>Anthozoa</taxon>
        <taxon>Hexacorallia</taxon>
        <taxon>Scleractinia</taxon>
        <taxon>Astrocoeniina</taxon>
        <taxon>Acroporidae</taxon>
        <taxon>Acropora</taxon>
    </lineage>
</organism>
<dbReference type="InterPro" id="IPR033227">
    <property type="entry name" value="CAPS"/>
</dbReference>
<sequence length="196" mass="22519">MKRLKLMASDMVQSCVKRTKVSFEKWLKSNKFSVDLVVSRTVCVMLNVVIQAKRQSRFLCAREESENTEYCYHSDVYVFLKEVIAEMTSSIILKLNEVIESLLSKLARYDQGSILAPVLSLSELPQFVAEDLLHGRIFCPSYRTVVSRLRVEDAMQKGQSIYDIEDQPYPVVDKDDEEEDTESSDEEPFVKLETGN</sequence>
<reference evidence="3" key="2">
    <citation type="journal article" date="2023" name="Science">
        <title>Genomic signatures of disease resistance in endangered staghorn corals.</title>
        <authorList>
            <person name="Vollmer S.V."/>
            <person name="Selwyn J.D."/>
            <person name="Despard B.A."/>
            <person name="Roesel C.L."/>
        </authorList>
    </citation>
    <scope>NUCLEOTIDE SEQUENCE</scope>
    <source>
        <strain evidence="3">K2</strain>
    </source>
</reference>
<name>A0AAD9VEB3_ACRCE</name>
<dbReference type="EMBL" id="JARQWQ010000006">
    <property type="protein sequence ID" value="KAK2571234.1"/>
    <property type="molecule type" value="Genomic_DNA"/>
</dbReference>
<dbReference type="AlphaFoldDB" id="A0AAD9VEB3"/>
<gene>
    <name evidence="3" type="ORF">P5673_003807</name>
</gene>
<dbReference type="PANTHER" id="PTHR12166">
    <property type="entry name" value="CALCIUM-DEPENDENT SECRETION ACTIVATOR"/>
    <property type="match status" value="1"/>
</dbReference>
<dbReference type="GO" id="GO:0098793">
    <property type="term" value="C:presynapse"/>
    <property type="evidence" value="ECO:0007669"/>
    <property type="project" value="GOC"/>
</dbReference>
<comment type="caution">
    <text evidence="3">The sequence shown here is derived from an EMBL/GenBank/DDBJ whole genome shotgun (WGS) entry which is preliminary data.</text>
</comment>
<dbReference type="GO" id="GO:1990504">
    <property type="term" value="P:dense core granule exocytosis"/>
    <property type="evidence" value="ECO:0007669"/>
    <property type="project" value="InterPro"/>
</dbReference>
<keyword evidence="4" id="KW-1185">Reference proteome</keyword>
<dbReference type="Proteomes" id="UP001249851">
    <property type="component" value="Unassembled WGS sequence"/>
</dbReference>
<feature type="domain" description="MUN" evidence="2">
    <location>
        <begin position="1"/>
        <end position="134"/>
    </location>
</feature>
<feature type="compositionally biased region" description="Acidic residues" evidence="1">
    <location>
        <begin position="174"/>
        <end position="187"/>
    </location>
</feature>
<evidence type="ECO:0000313" key="4">
    <source>
        <dbReference type="Proteomes" id="UP001249851"/>
    </source>
</evidence>
<evidence type="ECO:0000256" key="1">
    <source>
        <dbReference type="SAM" id="MobiDB-lite"/>
    </source>
</evidence>
<protein>
    <submittedName>
        <fullName evidence="3">Calcium-dependent secretion activator 1</fullName>
    </submittedName>
</protein>
<dbReference type="GO" id="GO:0016079">
    <property type="term" value="P:synaptic vesicle exocytosis"/>
    <property type="evidence" value="ECO:0007669"/>
    <property type="project" value="InterPro"/>
</dbReference>
<evidence type="ECO:0000259" key="2">
    <source>
        <dbReference type="Pfam" id="PF06292"/>
    </source>
</evidence>
<dbReference type="InterPro" id="IPR010439">
    <property type="entry name" value="MUN_dom"/>
</dbReference>
<feature type="region of interest" description="Disordered" evidence="1">
    <location>
        <begin position="161"/>
        <end position="196"/>
    </location>
</feature>
<reference evidence="3" key="1">
    <citation type="journal article" date="2023" name="G3 (Bethesda)">
        <title>Whole genome assembly and annotation of the endangered Caribbean coral Acropora cervicornis.</title>
        <authorList>
            <person name="Selwyn J.D."/>
            <person name="Vollmer S.V."/>
        </authorList>
    </citation>
    <scope>NUCLEOTIDE SEQUENCE</scope>
    <source>
        <strain evidence="3">K2</strain>
    </source>
</reference>
<accession>A0AAD9VEB3</accession>
<evidence type="ECO:0000313" key="3">
    <source>
        <dbReference type="EMBL" id="KAK2571234.1"/>
    </source>
</evidence>